<protein>
    <submittedName>
        <fullName evidence="1">Uncharacterized protein</fullName>
    </submittedName>
</protein>
<evidence type="ECO:0000313" key="2">
    <source>
        <dbReference type="Proteomes" id="UP000054107"/>
    </source>
</evidence>
<reference evidence="1 2" key="1">
    <citation type="submission" date="2014-09" db="EMBL/GenBank/DDBJ databases">
        <authorList>
            <person name="Ellenberger Sabrina"/>
        </authorList>
    </citation>
    <scope>NUCLEOTIDE SEQUENCE [LARGE SCALE GENOMIC DNA]</scope>
    <source>
        <strain evidence="1 2">CBS 412.66</strain>
    </source>
</reference>
<dbReference type="AlphaFoldDB" id="A0A0B7NKN2"/>
<dbReference type="Proteomes" id="UP000054107">
    <property type="component" value="Unassembled WGS sequence"/>
</dbReference>
<organism evidence="1 2">
    <name type="scientific">Parasitella parasitica</name>
    <dbReference type="NCBI Taxonomy" id="35722"/>
    <lineage>
        <taxon>Eukaryota</taxon>
        <taxon>Fungi</taxon>
        <taxon>Fungi incertae sedis</taxon>
        <taxon>Mucoromycota</taxon>
        <taxon>Mucoromycotina</taxon>
        <taxon>Mucoromycetes</taxon>
        <taxon>Mucorales</taxon>
        <taxon>Mucorineae</taxon>
        <taxon>Mucoraceae</taxon>
        <taxon>Parasitella</taxon>
    </lineage>
</organism>
<accession>A0A0B7NKN2</accession>
<keyword evidence="2" id="KW-1185">Reference proteome</keyword>
<evidence type="ECO:0000313" key="1">
    <source>
        <dbReference type="EMBL" id="CEP15478.1"/>
    </source>
</evidence>
<dbReference type="STRING" id="35722.A0A0B7NKN2"/>
<name>A0A0B7NKN2_9FUNG</name>
<dbReference type="EMBL" id="LN732380">
    <property type="protein sequence ID" value="CEP15478.1"/>
    <property type="molecule type" value="Genomic_DNA"/>
</dbReference>
<dbReference type="OrthoDB" id="2268828at2759"/>
<gene>
    <name evidence="1" type="primary">PARPA_09702.1 scaffold 38130</name>
</gene>
<sequence length="103" mass="11459">MHRFEIIELDDDKTDVIQGFEILPKLGIALTGVAYNFDDNVIFDDSINDALIPNNSPAGTLEQQAHFIKDIQPLLNANQRILKHSFCTVPESVIHLNTIDASA</sequence>
<proteinExistence type="predicted"/>